<evidence type="ECO:0000256" key="1">
    <source>
        <dbReference type="SAM" id="Coils"/>
    </source>
</evidence>
<organism evidence="3 4">
    <name type="scientific">Brotaphodocola catenula</name>
    <dbReference type="NCBI Taxonomy" id="2885361"/>
    <lineage>
        <taxon>Bacteria</taxon>
        <taxon>Bacillati</taxon>
        <taxon>Bacillota</taxon>
        <taxon>Clostridia</taxon>
        <taxon>Lachnospirales</taxon>
        <taxon>Lachnospiraceae</taxon>
        <taxon>Brotaphodocola</taxon>
    </lineage>
</organism>
<dbReference type="Proteomes" id="UP001198962">
    <property type="component" value="Unassembled WGS sequence"/>
</dbReference>
<comment type="caution">
    <text evidence="3">The sequence shown here is derived from an EMBL/GenBank/DDBJ whole genome shotgun (WGS) entry which is preliminary data.</text>
</comment>
<dbReference type="AlphaFoldDB" id="A0AAE3AQC0"/>
<accession>A0AAE3AQC0</accession>
<keyword evidence="4" id="KW-1185">Reference proteome</keyword>
<feature type="compositionally biased region" description="Basic and acidic residues" evidence="2">
    <location>
        <begin position="99"/>
        <end position="116"/>
    </location>
</feature>
<protein>
    <submittedName>
        <fullName evidence="3">DUF5716 family protein</fullName>
    </submittedName>
</protein>
<gene>
    <name evidence="3" type="ORF">LKD32_03660</name>
</gene>
<feature type="region of interest" description="Disordered" evidence="2">
    <location>
        <begin position="84"/>
        <end position="119"/>
    </location>
</feature>
<evidence type="ECO:0000313" key="4">
    <source>
        <dbReference type="Proteomes" id="UP001198962"/>
    </source>
</evidence>
<dbReference type="Pfam" id="PF18982">
    <property type="entry name" value="JetA"/>
    <property type="match status" value="1"/>
</dbReference>
<dbReference type="RefSeq" id="WP_308450738.1">
    <property type="nucleotide sequence ID" value="NZ_JAJEPU010000007.1"/>
</dbReference>
<feature type="coiled-coil region" evidence="1">
    <location>
        <begin position="275"/>
        <end position="302"/>
    </location>
</feature>
<proteinExistence type="predicted"/>
<dbReference type="InterPro" id="IPR043773">
    <property type="entry name" value="JetA"/>
</dbReference>
<name>A0AAE3AQC0_9FIRM</name>
<keyword evidence="1" id="KW-0175">Coiled coil</keyword>
<dbReference type="EMBL" id="JAJEPU010000007">
    <property type="protein sequence ID" value="MCC2163987.1"/>
    <property type="molecule type" value="Genomic_DNA"/>
</dbReference>
<reference evidence="3" key="1">
    <citation type="submission" date="2021-10" db="EMBL/GenBank/DDBJ databases">
        <title>Anaerobic single-cell dispensing facilitates the cultivation of human gut bacteria.</title>
        <authorList>
            <person name="Afrizal A."/>
        </authorList>
    </citation>
    <scope>NUCLEOTIDE SEQUENCE</scope>
    <source>
        <strain evidence="3">CLA-AA-H274</strain>
    </source>
</reference>
<evidence type="ECO:0000313" key="3">
    <source>
        <dbReference type="EMBL" id="MCC2163987.1"/>
    </source>
</evidence>
<evidence type="ECO:0000256" key="2">
    <source>
        <dbReference type="SAM" id="MobiDB-lite"/>
    </source>
</evidence>
<sequence length="537" mass="63348">MPKLFDMIPSGFFNCLSSAGNNQIYSDCLQLIYDQYEREVSYRIARSRIRDALASYLLENQVNELEPDLDLSMNLEQNLDQNFDRNLDDQETGPDPSLEADRDRNLRKENVDREETSSSARRNYNELANAVIRRFCSKEVGWLEEDTDDATYEKHIEMTEQGILLAEFLQQLRKPEREEFSSYLYNIYNILHNEDQWKHEPYVNGLKNIYRNAKMLSKSLKRLSTFIRKIIERMAEEETLESLTENVIEYCEGDFIREYARLTKQQNIHLYRTFIRQKLDEIQTNQELYEELARECAREEEITLWEAEDAVLDMIQATRNFLTEDYDKIMRDIKHKINVYLQIAIGRARFIRNQDTDVRGSVEQTIRYLAREMKMVGWKDSLGEDLQSLFALEKNEFLDLDSLRYPRKIQRIRKETVSEFQEMTSEDVEQARLAHERESYNPYSKDRMKQYLDRAMEEAIRKSDCVGETETGKGSAVLTSEDLPLSDSEDLLCALSAVAYANENGYTVEPADGYVRADHLLLRRFEIRRADKPDEIK</sequence>